<keyword evidence="5" id="KW-0206">Cytoskeleton</keyword>
<evidence type="ECO:0000313" key="11">
    <source>
        <dbReference type="EMBL" id="KAK2191243.1"/>
    </source>
</evidence>
<comment type="caution">
    <text evidence="11">The sequence shown here is derived from an EMBL/GenBank/DDBJ whole genome shotgun (WGS) entry which is preliminary data.</text>
</comment>
<comment type="function">
    <text evidence="6">Centrosomal protein involved in regulation of centriole duplication. Required to limit centriole duplication to once per cell cycle by preventing centriole reduplication.</text>
</comment>
<evidence type="ECO:0000256" key="3">
    <source>
        <dbReference type="ARBA" id="ARBA00015706"/>
    </source>
</evidence>
<dbReference type="InterPro" id="IPR056289">
    <property type="entry name" value="CEP76_N"/>
</dbReference>
<dbReference type="Proteomes" id="UP001209878">
    <property type="component" value="Unassembled WGS sequence"/>
</dbReference>
<evidence type="ECO:0000256" key="2">
    <source>
        <dbReference type="ARBA" id="ARBA00005400"/>
    </source>
</evidence>
<gene>
    <name evidence="11" type="ORF">NP493_55g07029</name>
</gene>
<proteinExistence type="inferred from homology"/>
<protein>
    <recommendedName>
        <fullName evidence="3">Centrosomal protein of 76 kDa</fullName>
    </recommendedName>
</protein>
<comment type="subcellular location">
    <subcellularLocation>
        <location evidence="1">Cytoplasm</location>
        <location evidence="1">Cytoskeleton</location>
        <location evidence="1">Microtubule organizing center</location>
        <location evidence="1">Centrosome</location>
        <location evidence="1">Centriole</location>
    </subcellularLocation>
</comment>
<evidence type="ECO:0000259" key="7">
    <source>
        <dbReference type="Pfam" id="PF15627"/>
    </source>
</evidence>
<evidence type="ECO:0000259" key="8">
    <source>
        <dbReference type="Pfam" id="PF24652"/>
    </source>
</evidence>
<evidence type="ECO:0000256" key="5">
    <source>
        <dbReference type="ARBA" id="ARBA00023212"/>
    </source>
</evidence>
<reference evidence="11" key="1">
    <citation type="journal article" date="2023" name="Mol. Biol. Evol.">
        <title>Third-Generation Sequencing Reveals the Adaptive Role of the Epigenome in Three Deep-Sea Polychaetes.</title>
        <authorList>
            <person name="Perez M."/>
            <person name="Aroh O."/>
            <person name="Sun Y."/>
            <person name="Lan Y."/>
            <person name="Juniper S.K."/>
            <person name="Young C.R."/>
            <person name="Angers B."/>
            <person name="Qian P.Y."/>
        </authorList>
    </citation>
    <scope>NUCLEOTIDE SEQUENCE</scope>
    <source>
        <strain evidence="11">R07B-5</strain>
    </source>
</reference>
<dbReference type="Pfam" id="PF15627">
    <property type="entry name" value="CEP76-C2"/>
    <property type="match status" value="1"/>
</dbReference>
<dbReference type="InterPro" id="IPR052299">
    <property type="entry name" value="CEP76"/>
</dbReference>
<dbReference type="InterPro" id="IPR028926">
    <property type="entry name" value="CEP76-C2"/>
</dbReference>
<dbReference type="Pfam" id="PF24656">
    <property type="entry name" value="CEPT76_peptidase"/>
    <property type="match status" value="1"/>
</dbReference>
<feature type="domain" description="CEP76/DRC7 peptidase-like" evidence="10">
    <location>
        <begin position="349"/>
        <end position="479"/>
    </location>
</feature>
<feature type="domain" description="CEP76 C2" evidence="7">
    <location>
        <begin position="88"/>
        <end position="244"/>
    </location>
</feature>
<dbReference type="InterPro" id="IPR038765">
    <property type="entry name" value="Papain-like_cys_pep_sf"/>
</dbReference>
<dbReference type="SUPFAM" id="SSF54001">
    <property type="entry name" value="Cysteine proteinases"/>
    <property type="match status" value="1"/>
</dbReference>
<feature type="domain" description="CEP76 N-terminal" evidence="9">
    <location>
        <begin position="1"/>
        <end position="50"/>
    </location>
</feature>
<dbReference type="InterPro" id="IPR056288">
    <property type="entry name" value="CEP76_C"/>
</dbReference>
<evidence type="ECO:0000256" key="4">
    <source>
        <dbReference type="ARBA" id="ARBA00022490"/>
    </source>
</evidence>
<evidence type="ECO:0000259" key="9">
    <source>
        <dbReference type="Pfam" id="PF24654"/>
    </source>
</evidence>
<accession>A0AAD9UIY0</accession>
<sequence length="647" mass="72532">MLQLDIQTHIRDVISETLNESNGKEESLTEDGVLRALKEKGIVDNLMQQLQLTSTNGLPLNGLPVKKATHFVDKDEKFASSDAAAKTNIDPTRRYLYMQFLGGKAFLEHLQETDALPGQVTSTFTLHINFRGQRFKSRPVPCACEPDLHEAFLLELHKDASGDAARMADATTLLSLGDSVHLVLIKTEATGESVLVASHYLEWRSVLAAPHMRCSMAVELMGIGSENKVPVGVLDVKLELIPRLSVSLTEDVITEQVRVEKSRQAEHERLFLVYAKQWWKEFLQIRTTHKERLIKIFAQDENGTNRPVCSYVRPLRAGRMLDTPRQAARFVSLLAYEKVTTLGGGGRGEQWTSMHAFLCRNKGDCEDHAVLLCCLLLGFGLDAFVCVGTKGRGATHSWVVTISSDLEVTFWESLTGHRYLHRAINPNDPPAVPQPKPAYPYKTIGCVFNHQNFYANCQPTDAVELCDFDLVNDARWKAMSEDAVKSVCGHSVNVTWPCHPPLCPSSLDAGLVSNDLERELRALILQHRRDQGLTSAWDDHLSYLLTPALAAYETERVTGLTAGNEEFQQAIRRAVPEGHTFKGYPIQFVHRNARRAFAACLKSPIFEEIVNCRGDHVRLAVRVRVFMYPESACATWMMFACKYRCVL</sequence>
<dbReference type="InterPro" id="IPR056290">
    <property type="entry name" value="CEPT76/DRC7_peptidase-like_dom"/>
</dbReference>
<name>A0AAD9UIY0_RIDPI</name>
<dbReference type="PANTHER" id="PTHR46436:SF1">
    <property type="entry name" value="CENTROSOMAL PROTEIN OF 76 KDA"/>
    <property type="match status" value="1"/>
</dbReference>
<dbReference type="Pfam" id="PF24654">
    <property type="entry name" value="CEP76_N"/>
    <property type="match status" value="1"/>
</dbReference>
<dbReference type="GO" id="GO:0046599">
    <property type="term" value="P:regulation of centriole replication"/>
    <property type="evidence" value="ECO:0007669"/>
    <property type="project" value="TreeGrafter"/>
</dbReference>
<dbReference type="GO" id="GO:0005814">
    <property type="term" value="C:centriole"/>
    <property type="evidence" value="ECO:0007669"/>
    <property type="project" value="UniProtKB-SubCell"/>
</dbReference>
<evidence type="ECO:0000256" key="6">
    <source>
        <dbReference type="ARBA" id="ARBA00024729"/>
    </source>
</evidence>
<dbReference type="EMBL" id="JAODUO010000056">
    <property type="protein sequence ID" value="KAK2191243.1"/>
    <property type="molecule type" value="Genomic_DNA"/>
</dbReference>
<keyword evidence="12" id="KW-1185">Reference proteome</keyword>
<comment type="similarity">
    <text evidence="2">Belongs to the CEP76 family.</text>
</comment>
<keyword evidence="4" id="KW-0963">Cytoplasm</keyword>
<evidence type="ECO:0000259" key="10">
    <source>
        <dbReference type="Pfam" id="PF24656"/>
    </source>
</evidence>
<evidence type="ECO:0000313" key="12">
    <source>
        <dbReference type="Proteomes" id="UP001209878"/>
    </source>
</evidence>
<organism evidence="11 12">
    <name type="scientific">Ridgeia piscesae</name>
    <name type="common">Tubeworm</name>
    <dbReference type="NCBI Taxonomy" id="27915"/>
    <lineage>
        <taxon>Eukaryota</taxon>
        <taxon>Metazoa</taxon>
        <taxon>Spiralia</taxon>
        <taxon>Lophotrochozoa</taxon>
        <taxon>Annelida</taxon>
        <taxon>Polychaeta</taxon>
        <taxon>Sedentaria</taxon>
        <taxon>Canalipalpata</taxon>
        <taxon>Sabellida</taxon>
        <taxon>Siboglinidae</taxon>
        <taxon>Ridgeia</taxon>
    </lineage>
</organism>
<evidence type="ECO:0000256" key="1">
    <source>
        <dbReference type="ARBA" id="ARBA00004114"/>
    </source>
</evidence>
<dbReference type="Gene3D" id="3.10.620.30">
    <property type="match status" value="1"/>
</dbReference>
<dbReference type="Pfam" id="PF24652">
    <property type="entry name" value="CEP76_C"/>
    <property type="match status" value="1"/>
</dbReference>
<feature type="domain" description="Centrosomal protein of 76 kDa C-terminal" evidence="8">
    <location>
        <begin position="507"/>
        <end position="644"/>
    </location>
</feature>
<dbReference type="PANTHER" id="PTHR46436">
    <property type="entry name" value="CENTROSOMAL PROTEIN OF 76 KDA"/>
    <property type="match status" value="1"/>
</dbReference>
<dbReference type="AlphaFoldDB" id="A0AAD9UIY0"/>